<name>A0ABU2CY16_9EURY</name>
<keyword evidence="6" id="KW-1185">Reference proteome</keyword>
<keyword evidence="2" id="KW-0238">DNA-binding</keyword>
<reference evidence="6" key="1">
    <citation type="submission" date="2023-07" db="EMBL/GenBank/DDBJ databases">
        <title>Whole-genome sequencing of a new Methanosarcina sp. Z-7115.</title>
        <authorList>
            <person name="Zhilina T.N."/>
            <person name="Merkel A.Y."/>
        </authorList>
    </citation>
    <scope>NUCLEOTIDE SEQUENCE [LARGE SCALE GENOMIC DNA]</scope>
    <source>
        <strain evidence="6">Z-7115</strain>
    </source>
</reference>
<dbReference type="Gene3D" id="1.10.10.10">
    <property type="entry name" value="Winged helix-like DNA-binding domain superfamily/Winged helix DNA-binding domain"/>
    <property type="match status" value="1"/>
</dbReference>
<dbReference type="PANTHER" id="PTHR42756:SF1">
    <property type="entry name" value="TRANSCRIPTIONAL REPRESSOR OF EMRAB OPERON"/>
    <property type="match status" value="1"/>
</dbReference>
<dbReference type="InterPro" id="IPR036388">
    <property type="entry name" value="WH-like_DNA-bd_sf"/>
</dbReference>
<keyword evidence="3" id="KW-0804">Transcription</keyword>
<accession>A0ABU2CY16</accession>
<dbReference type="RefSeq" id="WP_310574635.1">
    <property type="nucleotide sequence ID" value="NZ_JAVKPK010000005.1"/>
</dbReference>
<dbReference type="PANTHER" id="PTHR42756">
    <property type="entry name" value="TRANSCRIPTIONAL REGULATOR, MARR"/>
    <property type="match status" value="1"/>
</dbReference>
<evidence type="ECO:0000259" key="4">
    <source>
        <dbReference type="PROSITE" id="PS50995"/>
    </source>
</evidence>
<protein>
    <submittedName>
        <fullName evidence="5">MarR family winged helix-turn-helix transcriptional regulator</fullName>
    </submittedName>
</protein>
<dbReference type="PROSITE" id="PS50995">
    <property type="entry name" value="HTH_MARR_2"/>
    <property type="match status" value="1"/>
</dbReference>
<evidence type="ECO:0000256" key="2">
    <source>
        <dbReference type="ARBA" id="ARBA00023125"/>
    </source>
</evidence>
<evidence type="ECO:0000256" key="1">
    <source>
        <dbReference type="ARBA" id="ARBA00023015"/>
    </source>
</evidence>
<dbReference type="SUPFAM" id="SSF46785">
    <property type="entry name" value="Winged helix' DNA-binding domain"/>
    <property type="match status" value="1"/>
</dbReference>
<comment type="caution">
    <text evidence="5">The sequence shown here is derived from an EMBL/GenBank/DDBJ whole genome shotgun (WGS) entry which is preliminary data.</text>
</comment>
<dbReference type="SMART" id="SM00347">
    <property type="entry name" value="HTH_MARR"/>
    <property type="match status" value="1"/>
</dbReference>
<evidence type="ECO:0000256" key="3">
    <source>
        <dbReference type="ARBA" id="ARBA00023163"/>
    </source>
</evidence>
<evidence type="ECO:0000313" key="6">
    <source>
        <dbReference type="Proteomes" id="UP001246244"/>
    </source>
</evidence>
<dbReference type="Pfam" id="PF01047">
    <property type="entry name" value="MarR"/>
    <property type="match status" value="1"/>
</dbReference>
<dbReference type="InterPro" id="IPR000835">
    <property type="entry name" value="HTH_MarR-typ"/>
</dbReference>
<evidence type="ECO:0000313" key="5">
    <source>
        <dbReference type="EMBL" id="MDR7664607.1"/>
    </source>
</evidence>
<keyword evidence="1" id="KW-0805">Transcription regulation</keyword>
<organism evidence="5 6">
    <name type="scientific">Methanosarcina baikalica</name>
    <dbReference type="NCBI Taxonomy" id="3073890"/>
    <lineage>
        <taxon>Archaea</taxon>
        <taxon>Methanobacteriati</taxon>
        <taxon>Methanobacteriota</taxon>
        <taxon>Stenosarchaea group</taxon>
        <taxon>Methanomicrobia</taxon>
        <taxon>Methanosarcinales</taxon>
        <taxon>Methanosarcinaceae</taxon>
        <taxon>Methanosarcina</taxon>
    </lineage>
</organism>
<feature type="domain" description="HTH marR-type" evidence="4">
    <location>
        <begin position="77"/>
        <end position="211"/>
    </location>
</feature>
<sequence length="211" mass="24805">MYTEQILARFCCWSEVEWAYIIRVIFKNTRNRNIHGRFCPDFFLALLFGASKPDRTEKYIIRINLTNQKDKDTMEKKEHLFIVFENLINIKSECSCQIFSECGLSDITLKQIGYLKAIDEHGEVTFSRLAKITRNSKPTITEMINKFAKMECVYREKSPEDGRIFYIRLTDKGQMIAHAEKNALLKVIEKMANSLDEKEMDTLIKILEKIR</sequence>
<proteinExistence type="predicted"/>
<dbReference type="Proteomes" id="UP001246244">
    <property type="component" value="Unassembled WGS sequence"/>
</dbReference>
<gene>
    <name evidence="5" type="ORF">RG963_02160</name>
</gene>
<dbReference type="EMBL" id="JAVKPK010000005">
    <property type="protein sequence ID" value="MDR7664607.1"/>
    <property type="molecule type" value="Genomic_DNA"/>
</dbReference>
<dbReference type="InterPro" id="IPR036390">
    <property type="entry name" value="WH_DNA-bd_sf"/>
</dbReference>